<keyword evidence="4" id="KW-1185">Reference proteome</keyword>
<feature type="region of interest" description="Disordered" evidence="1">
    <location>
        <begin position="141"/>
        <end position="178"/>
    </location>
</feature>
<name>A0AAN7J7Q2_QUERU</name>
<keyword evidence="2" id="KW-0732">Signal</keyword>
<dbReference type="AlphaFoldDB" id="A0AAN7J7Q2"/>
<feature type="region of interest" description="Disordered" evidence="1">
    <location>
        <begin position="232"/>
        <end position="268"/>
    </location>
</feature>
<evidence type="ECO:0000313" key="3">
    <source>
        <dbReference type="EMBL" id="KAK4601331.1"/>
    </source>
</evidence>
<feature type="compositionally biased region" description="Basic and acidic residues" evidence="1">
    <location>
        <begin position="254"/>
        <end position="268"/>
    </location>
</feature>
<evidence type="ECO:0000313" key="4">
    <source>
        <dbReference type="Proteomes" id="UP001324115"/>
    </source>
</evidence>
<feature type="compositionally biased region" description="Basic and acidic residues" evidence="1">
    <location>
        <begin position="233"/>
        <end position="247"/>
    </location>
</feature>
<evidence type="ECO:0000256" key="1">
    <source>
        <dbReference type="SAM" id="MobiDB-lite"/>
    </source>
</evidence>
<feature type="signal peptide" evidence="2">
    <location>
        <begin position="1"/>
        <end position="20"/>
    </location>
</feature>
<evidence type="ECO:0000256" key="2">
    <source>
        <dbReference type="SAM" id="SignalP"/>
    </source>
</evidence>
<gene>
    <name evidence="3" type="ORF">RGQ29_010761</name>
</gene>
<comment type="caution">
    <text evidence="3">The sequence shown here is derived from an EMBL/GenBank/DDBJ whole genome shotgun (WGS) entry which is preliminary data.</text>
</comment>
<organism evidence="3 4">
    <name type="scientific">Quercus rubra</name>
    <name type="common">Northern red oak</name>
    <name type="synonym">Quercus borealis</name>
    <dbReference type="NCBI Taxonomy" id="3512"/>
    <lineage>
        <taxon>Eukaryota</taxon>
        <taxon>Viridiplantae</taxon>
        <taxon>Streptophyta</taxon>
        <taxon>Embryophyta</taxon>
        <taxon>Tracheophyta</taxon>
        <taxon>Spermatophyta</taxon>
        <taxon>Magnoliopsida</taxon>
        <taxon>eudicotyledons</taxon>
        <taxon>Gunneridae</taxon>
        <taxon>Pentapetalae</taxon>
        <taxon>rosids</taxon>
        <taxon>fabids</taxon>
        <taxon>Fagales</taxon>
        <taxon>Fagaceae</taxon>
        <taxon>Quercus</taxon>
    </lineage>
</organism>
<accession>A0AAN7J7Q2</accession>
<feature type="chain" id="PRO_5042946817" evidence="2">
    <location>
        <begin position="21"/>
        <end position="282"/>
    </location>
</feature>
<dbReference type="EMBL" id="JAXUIC010000002">
    <property type="protein sequence ID" value="KAK4601331.1"/>
    <property type="molecule type" value="Genomic_DNA"/>
</dbReference>
<protein>
    <submittedName>
        <fullName evidence="3">Uncharacterized protein</fullName>
    </submittedName>
</protein>
<dbReference type="Proteomes" id="UP001324115">
    <property type="component" value="Unassembled WGS sequence"/>
</dbReference>
<proteinExistence type="predicted"/>
<reference evidence="3 4" key="1">
    <citation type="journal article" date="2023" name="G3 (Bethesda)">
        <title>A haplotype-resolved chromosome-scale genome for Quercus rubra L. provides insights into the genetics of adaptive traits for red oak species.</title>
        <authorList>
            <person name="Kapoor B."/>
            <person name="Jenkins J."/>
            <person name="Schmutz J."/>
            <person name="Zhebentyayeva T."/>
            <person name="Kuelheim C."/>
            <person name="Coggeshall M."/>
            <person name="Heim C."/>
            <person name="Lasky J.R."/>
            <person name="Leites L."/>
            <person name="Islam-Faridi N."/>
            <person name="Romero-Severson J."/>
            <person name="DeLeo V.L."/>
            <person name="Lucas S.M."/>
            <person name="Lazic D."/>
            <person name="Gailing O."/>
            <person name="Carlson J."/>
            <person name="Staton M."/>
        </authorList>
    </citation>
    <scope>NUCLEOTIDE SEQUENCE [LARGE SCALE GENOMIC DNA]</scope>
    <source>
        <strain evidence="3">Pseudo-F2</strain>
    </source>
</reference>
<feature type="compositionally biased region" description="Basic and acidic residues" evidence="1">
    <location>
        <begin position="143"/>
        <end position="153"/>
    </location>
</feature>
<sequence>MAKLAVTATVIFFLFALCHAFTPSDLPENEDVSFHLPGSVPNTMIFLPSEKTESEPVTSTVVELEPETTFTDKTQPKLEEADVTVTELTVPTESDDSVSIPLKTTSFRPIDRLYRSRPIPLYFRHGHRCRFHRFHHLRHHQHHDHDDNDKSEDQISEFKQWGSKPIVHSTNDREVPYGNDMILSSGNEDSSSDRGMVRQAPAKWKRFGHGGPRFHIDDDVDTKMKMKRHHRHVEGQAWDREEHEEREHKHRHEHEHEHEHGHEHKHEGGFMRKIRKFLNHHF</sequence>